<dbReference type="STRING" id="1449350.OCH239_08230"/>
<gene>
    <name evidence="1" type="ORF">OCH239_08230</name>
</gene>
<dbReference type="eggNOG" id="COG0406">
    <property type="taxonomic scope" value="Bacteria"/>
</dbReference>
<dbReference type="AlphaFoldDB" id="X7EJN9"/>
<dbReference type="SUPFAM" id="SSF53254">
    <property type="entry name" value="Phosphoglycerate mutase-like"/>
    <property type="match status" value="1"/>
</dbReference>
<dbReference type="RefSeq" id="WP_037258676.1">
    <property type="nucleotide sequence ID" value="NZ_JALZ01000002.1"/>
</dbReference>
<dbReference type="PATRIC" id="fig|1449350.3.peg.689"/>
<sequence>MRSLYFLTHAEVEIDPSVPVSDWPLSERGRARHAALSPKLRGVTGIYCSSERKAWDGAEILSAALRIAPRIIETLGENDRSATGYLPREEFERNADAFFSRPDESVRGWETARAAQTRIVAAIDGIVVTDRSDGDIVVVSHGGVGALLCAALGGHDIDRKYNQPAGGGGHVMTVALPGMATDCRWVPFETFRSEAAA</sequence>
<keyword evidence="2" id="KW-1185">Reference proteome</keyword>
<accession>X7EJN9</accession>
<name>X7EJN9_9RHOB</name>
<proteinExistence type="predicted"/>
<dbReference type="Proteomes" id="UP000022447">
    <property type="component" value="Unassembled WGS sequence"/>
</dbReference>
<dbReference type="OrthoDB" id="34197at2"/>
<dbReference type="Pfam" id="PF00300">
    <property type="entry name" value="His_Phos_1"/>
    <property type="match status" value="1"/>
</dbReference>
<evidence type="ECO:0000313" key="1">
    <source>
        <dbReference type="EMBL" id="ETX16137.1"/>
    </source>
</evidence>
<dbReference type="CDD" id="cd07067">
    <property type="entry name" value="HP_PGM_like"/>
    <property type="match status" value="1"/>
</dbReference>
<dbReference type="InterPro" id="IPR029033">
    <property type="entry name" value="His_PPase_superfam"/>
</dbReference>
<protein>
    <submittedName>
        <fullName evidence="1">Phosphoglycerate mutase</fullName>
    </submittedName>
</protein>
<evidence type="ECO:0000313" key="2">
    <source>
        <dbReference type="Proteomes" id="UP000022447"/>
    </source>
</evidence>
<dbReference type="InterPro" id="IPR013078">
    <property type="entry name" value="His_Pase_superF_clade-1"/>
</dbReference>
<comment type="caution">
    <text evidence="1">The sequence shown here is derived from an EMBL/GenBank/DDBJ whole genome shotgun (WGS) entry which is preliminary data.</text>
</comment>
<dbReference type="EMBL" id="JALZ01000002">
    <property type="protein sequence ID" value="ETX16137.1"/>
    <property type="molecule type" value="Genomic_DNA"/>
</dbReference>
<dbReference type="Gene3D" id="3.40.50.1240">
    <property type="entry name" value="Phosphoglycerate mutase-like"/>
    <property type="match status" value="1"/>
</dbReference>
<organism evidence="1 2">
    <name type="scientific">Roseivivax halodurans JCM 10272</name>
    <dbReference type="NCBI Taxonomy" id="1449350"/>
    <lineage>
        <taxon>Bacteria</taxon>
        <taxon>Pseudomonadati</taxon>
        <taxon>Pseudomonadota</taxon>
        <taxon>Alphaproteobacteria</taxon>
        <taxon>Rhodobacterales</taxon>
        <taxon>Roseobacteraceae</taxon>
        <taxon>Roseivivax</taxon>
    </lineage>
</organism>
<reference evidence="1 2" key="1">
    <citation type="submission" date="2014-01" db="EMBL/GenBank/DDBJ databases">
        <title>Roseivivax halodurans JCM 10272 Genome Sequencing.</title>
        <authorList>
            <person name="Lai Q."/>
            <person name="Li G."/>
            <person name="Shao Z."/>
        </authorList>
    </citation>
    <scope>NUCLEOTIDE SEQUENCE [LARGE SCALE GENOMIC DNA]</scope>
    <source>
        <strain evidence="1 2">JCM 10272</strain>
    </source>
</reference>